<proteinExistence type="predicted"/>
<evidence type="ECO:0000313" key="3">
    <source>
        <dbReference type="Proteomes" id="UP000011135"/>
    </source>
</evidence>
<feature type="transmembrane region" description="Helical" evidence="1">
    <location>
        <begin position="6"/>
        <end position="23"/>
    </location>
</feature>
<gene>
    <name evidence="2" type="ORF">C900_00565</name>
</gene>
<evidence type="ECO:0000313" key="2">
    <source>
        <dbReference type="EMBL" id="ELR68286.1"/>
    </source>
</evidence>
<feature type="transmembrane region" description="Helical" evidence="1">
    <location>
        <begin position="166"/>
        <end position="188"/>
    </location>
</feature>
<sequence length="189" mass="20524">MGIVISIVRSAVAVKVVVVIIVHRQHFQSRGREHGVAVAVICSVHRFRLVVGGGLVVQVIKQRLYSCPGSLCGIGIDTVINRALLYVIFGKIPLVAGPQVAILGKHRPVKRIVNNIFHSLAGHFLFYQPAFGIVGVLKDQLCYACAVGIEGRTCAQYFHCLWGQGILQLALVVIDMVSLQVAGVVLYFL</sequence>
<dbReference type="AlphaFoldDB" id="L8JHH2"/>
<keyword evidence="1" id="KW-0472">Membrane</keyword>
<organism evidence="2 3">
    <name type="scientific">Fulvivirga imtechensis AK7</name>
    <dbReference type="NCBI Taxonomy" id="1237149"/>
    <lineage>
        <taxon>Bacteria</taxon>
        <taxon>Pseudomonadati</taxon>
        <taxon>Bacteroidota</taxon>
        <taxon>Cytophagia</taxon>
        <taxon>Cytophagales</taxon>
        <taxon>Fulvivirgaceae</taxon>
        <taxon>Fulvivirga</taxon>
    </lineage>
</organism>
<reference evidence="2 3" key="1">
    <citation type="submission" date="2012-12" db="EMBL/GenBank/DDBJ databases">
        <title>Genome assembly of Fulvivirga imtechensis AK7.</title>
        <authorList>
            <person name="Nupur N."/>
            <person name="Khatri I."/>
            <person name="Kumar R."/>
            <person name="Subramanian S."/>
            <person name="Pinnaka A."/>
        </authorList>
    </citation>
    <scope>NUCLEOTIDE SEQUENCE [LARGE SCALE GENOMIC DNA]</scope>
    <source>
        <strain evidence="2 3">AK7</strain>
    </source>
</reference>
<dbReference type="EMBL" id="AMZN01000124">
    <property type="protein sequence ID" value="ELR68286.1"/>
    <property type="molecule type" value="Genomic_DNA"/>
</dbReference>
<accession>L8JHH2</accession>
<protein>
    <submittedName>
        <fullName evidence="2">Uncharacterized protein</fullName>
    </submittedName>
</protein>
<keyword evidence="3" id="KW-1185">Reference proteome</keyword>
<keyword evidence="1" id="KW-0812">Transmembrane</keyword>
<dbReference type="Proteomes" id="UP000011135">
    <property type="component" value="Unassembled WGS sequence"/>
</dbReference>
<comment type="caution">
    <text evidence="2">The sequence shown here is derived from an EMBL/GenBank/DDBJ whole genome shotgun (WGS) entry which is preliminary data.</text>
</comment>
<evidence type="ECO:0000256" key="1">
    <source>
        <dbReference type="SAM" id="Phobius"/>
    </source>
</evidence>
<name>L8JHH2_9BACT</name>
<keyword evidence="1" id="KW-1133">Transmembrane helix</keyword>